<evidence type="ECO:0000256" key="4">
    <source>
        <dbReference type="ARBA" id="ARBA00022840"/>
    </source>
</evidence>
<evidence type="ECO:0000256" key="1">
    <source>
        <dbReference type="ARBA" id="ARBA00005417"/>
    </source>
</evidence>
<dbReference type="CDD" id="cd03257">
    <property type="entry name" value="ABC_NikE_OppD_transporters"/>
    <property type="match status" value="1"/>
</dbReference>
<dbReference type="Pfam" id="PF00005">
    <property type="entry name" value="ABC_tran"/>
    <property type="match status" value="1"/>
</dbReference>
<proteinExistence type="inferred from homology"/>
<dbReference type="PANTHER" id="PTHR43776:SF7">
    <property type="entry name" value="D,D-DIPEPTIDE TRANSPORT ATP-BINDING PROTEIN DDPF-RELATED"/>
    <property type="match status" value="1"/>
</dbReference>
<gene>
    <name evidence="6" type="ORF">DCMF_23330</name>
</gene>
<dbReference type="GO" id="GO:0055085">
    <property type="term" value="P:transmembrane transport"/>
    <property type="evidence" value="ECO:0007669"/>
    <property type="project" value="UniProtKB-ARBA"/>
</dbReference>
<dbReference type="PANTHER" id="PTHR43776">
    <property type="entry name" value="TRANSPORT ATP-BINDING PROTEIN"/>
    <property type="match status" value="1"/>
</dbReference>
<dbReference type="GO" id="GO:0016887">
    <property type="term" value="F:ATP hydrolysis activity"/>
    <property type="evidence" value="ECO:0007669"/>
    <property type="project" value="InterPro"/>
</dbReference>
<dbReference type="InterPro" id="IPR003439">
    <property type="entry name" value="ABC_transporter-like_ATP-bd"/>
</dbReference>
<dbReference type="InterPro" id="IPR050319">
    <property type="entry name" value="ABC_transp_ATP-bind"/>
</dbReference>
<dbReference type="InterPro" id="IPR003593">
    <property type="entry name" value="AAA+_ATPase"/>
</dbReference>
<dbReference type="EMBL" id="CP017634">
    <property type="protein sequence ID" value="ATW27291.1"/>
    <property type="molecule type" value="Genomic_DNA"/>
</dbReference>
<dbReference type="Pfam" id="PF08352">
    <property type="entry name" value="oligo_HPY"/>
    <property type="match status" value="1"/>
</dbReference>
<evidence type="ECO:0000256" key="2">
    <source>
        <dbReference type="ARBA" id="ARBA00022448"/>
    </source>
</evidence>
<dbReference type="GO" id="GO:0005524">
    <property type="term" value="F:ATP binding"/>
    <property type="evidence" value="ECO:0007669"/>
    <property type="project" value="UniProtKB-KW"/>
</dbReference>
<accession>A0A3G1KXX3</accession>
<dbReference type="Gene3D" id="3.40.50.300">
    <property type="entry name" value="P-loop containing nucleotide triphosphate hydrolases"/>
    <property type="match status" value="1"/>
</dbReference>
<dbReference type="SUPFAM" id="SSF52540">
    <property type="entry name" value="P-loop containing nucleoside triphosphate hydrolases"/>
    <property type="match status" value="1"/>
</dbReference>
<evidence type="ECO:0000256" key="3">
    <source>
        <dbReference type="ARBA" id="ARBA00022741"/>
    </source>
</evidence>
<dbReference type="Proteomes" id="UP000323521">
    <property type="component" value="Chromosome"/>
</dbReference>
<dbReference type="InterPro" id="IPR013563">
    <property type="entry name" value="Oligopep_ABC_C"/>
</dbReference>
<keyword evidence="3" id="KW-0547">Nucleotide-binding</keyword>
<evidence type="ECO:0000313" key="6">
    <source>
        <dbReference type="EMBL" id="ATW27291.1"/>
    </source>
</evidence>
<sequence>MAEDVVVVHNLQKYFPAHKKNLFVRAVDGIDFTVRKNEVVGLVGESGSGKSTTAYLVMGLYEPTAGTISFQGQDISLSAKKRALTLKKEIQIVFQDPGTSLNPQRTVGQILGMPLRVHKVVPEKDLEEKIALLLDMVGLPEDYIYKYSRTLGGGERQLVAIARALATDPSLIVLDEPTSALDVSVQAKIIGTLMRLREQLGMSYLFITHDMSLMRNIADRIAIMYLGKIVEMAPARDFFQRPLHPYTQMLLSSIPVVLKAEQELKPQRIRSQGEIPSPVHIPPGCRFHTRCPQAGPICLQEEPEMMEAFPDHRVCCHLCHKAN</sequence>
<keyword evidence="7" id="KW-1185">Reference proteome</keyword>
<dbReference type="GO" id="GO:0015833">
    <property type="term" value="P:peptide transport"/>
    <property type="evidence" value="ECO:0007669"/>
    <property type="project" value="InterPro"/>
</dbReference>
<evidence type="ECO:0000313" key="7">
    <source>
        <dbReference type="Proteomes" id="UP000323521"/>
    </source>
</evidence>
<comment type="similarity">
    <text evidence="1">Belongs to the ABC transporter superfamily.</text>
</comment>
<dbReference type="PROSITE" id="PS50893">
    <property type="entry name" value="ABC_TRANSPORTER_2"/>
    <property type="match status" value="1"/>
</dbReference>
<dbReference type="InterPro" id="IPR027417">
    <property type="entry name" value="P-loop_NTPase"/>
</dbReference>
<keyword evidence="2" id="KW-0813">Transport</keyword>
<organism evidence="6 7">
    <name type="scientific">Formimonas warabiya</name>
    <dbReference type="NCBI Taxonomy" id="1761012"/>
    <lineage>
        <taxon>Bacteria</taxon>
        <taxon>Bacillati</taxon>
        <taxon>Bacillota</taxon>
        <taxon>Clostridia</taxon>
        <taxon>Eubacteriales</taxon>
        <taxon>Peptococcaceae</taxon>
        <taxon>Candidatus Formimonas</taxon>
    </lineage>
</organism>
<dbReference type="KEGG" id="fwa:DCMF_23330"/>
<reference evidence="6 7" key="1">
    <citation type="submission" date="2016-10" db="EMBL/GenBank/DDBJ databases">
        <title>Complete Genome Sequence of Peptococcaceae strain DCMF.</title>
        <authorList>
            <person name="Edwards R.J."/>
            <person name="Holland S.I."/>
            <person name="Deshpande N.P."/>
            <person name="Wong Y.K."/>
            <person name="Ertan H."/>
            <person name="Manefield M."/>
            <person name="Russell T.L."/>
            <person name="Lee M.J."/>
        </authorList>
    </citation>
    <scope>NUCLEOTIDE SEQUENCE [LARGE SCALE GENOMIC DNA]</scope>
    <source>
        <strain evidence="6 7">DCMF</strain>
    </source>
</reference>
<name>A0A3G1KXX3_FORW1</name>
<protein>
    <submittedName>
        <fullName evidence="6">Peptide ABC transporter ATP-binding protein</fullName>
    </submittedName>
</protein>
<dbReference type="NCBIfam" id="TIGR01727">
    <property type="entry name" value="oligo_HPY"/>
    <property type="match status" value="1"/>
</dbReference>
<dbReference type="OrthoDB" id="9779287at2"/>
<dbReference type="AlphaFoldDB" id="A0A3G1KXX3"/>
<evidence type="ECO:0000259" key="5">
    <source>
        <dbReference type="PROSITE" id="PS50893"/>
    </source>
</evidence>
<dbReference type="SMART" id="SM00382">
    <property type="entry name" value="AAA"/>
    <property type="match status" value="1"/>
</dbReference>
<dbReference type="FunFam" id="3.40.50.300:FF:000016">
    <property type="entry name" value="Oligopeptide ABC transporter ATP-binding component"/>
    <property type="match status" value="1"/>
</dbReference>
<keyword evidence="4 6" id="KW-0067">ATP-binding</keyword>
<feature type="domain" description="ABC transporter" evidence="5">
    <location>
        <begin position="6"/>
        <end position="251"/>
    </location>
</feature>